<dbReference type="AlphaFoldDB" id="A0A4R2JEE7"/>
<dbReference type="Pfam" id="PF01128">
    <property type="entry name" value="IspD"/>
    <property type="match status" value="1"/>
</dbReference>
<dbReference type="SUPFAM" id="SSF53448">
    <property type="entry name" value="Nucleotide-diphospho-sugar transferases"/>
    <property type="match status" value="1"/>
</dbReference>
<dbReference type="InterPro" id="IPR034683">
    <property type="entry name" value="IspD/TarI"/>
</dbReference>
<dbReference type="Proteomes" id="UP000295680">
    <property type="component" value="Unassembled WGS sequence"/>
</dbReference>
<gene>
    <name evidence="3" type="ORF">EV192_10593</name>
</gene>
<dbReference type="RefSeq" id="WP_132118482.1">
    <property type="nucleotide sequence ID" value="NZ_SLWS01000005.1"/>
</dbReference>
<evidence type="ECO:0000256" key="1">
    <source>
        <dbReference type="ARBA" id="ARBA00022679"/>
    </source>
</evidence>
<evidence type="ECO:0000256" key="2">
    <source>
        <dbReference type="ARBA" id="ARBA00022695"/>
    </source>
</evidence>
<name>A0A4R2JEE7_9PSEU</name>
<protein>
    <submittedName>
        <fullName evidence="3">2-C-methyl-D-erythritol 4-phosphate cytidylyltransferase</fullName>
    </submittedName>
</protein>
<dbReference type="EMBL" id="SLWS01000005">
    <property type="protein sequence ID" value="TCO58031.1"/>
    <property type="molecule type" value="Genomic_DNA"/>
</dbReference>
<keyword evidence="1 3" id="KW-0808">Transferase</keyword>
<dbReference type="GO" id="GO:0070567">
    <property type="term" value="F:cytidylyltransferase activity"/>
    <property type="evidence" value="ECO:0007669"/>
    <property type="project" value="InterPro"/>
</dbReference>
<reference evidence="3 4" key="1">
    <citation type="submission" date="2019-03" db="EMBL/GenBank/DDBJ databases">
        <title>Genomic Encyclopedia of Type Strains, Phase IV (KMG-IV): sequencing the most valuable type-strain genomes for metagenomic binning, comparative biology and taxonomic classification.</title>
        <authorList>
            <person name="Goeker M."/>
        </authorList>
    </citation>
    <scope>NUCLEOTIDE SEQUENCE [LARGE SCALE GENOMIC DNA]</scope>
    <source>
        <strain evidence="3 4">DSM 45934</strain>
    </source>
</reference>
<comment type="caution">
    <text evidence="3">The sequence shown here is derived from an EMBL/GenBank/DDBJ whole genome shotgun (WGS) entry which is preliminary data.</text>
</comment>
<proteinExistence type="predicted"/>
<accession>A0A4R2JEE7</accession>
<dbReference type="Gene3D" id="3.90.550.10">
    <property type="entry name" value="Spore Coat Polysaccharide Biosynthesis Protein SpsA, Chain A"/>
    <property type="match status" value="1"/>
</dbReference>
<keyword evidence="2 3" id="KW-0548">Nucleotidyltransferase</keyword>
<evidence type="ECO:0000313" key="4">
    <source>
        <dbReference type="Proteomes" id="UP000295680"/>
    </source>
</evidence>
<dbReference type="OrthoDB" id="9802561at2"/>
<sequence length="189" mass="19644">MKSAIALVPMADPAASVLGMPLIERAVRGLLSAGCVRHVFLCTPTALTLPGEEPEATVVVGDVRAGLATASRILPDIRFALVHEVTRAATPPEVIRAVVAELERGAKAVIPVLPLTDTVKRVDAQGRIAGTRDRSGLRVMQSPLGVPVEVLLAAEDPSPAGLGIPLTTVPGHPQALRIRTAFDVATVTP</sequence>
<dbReference type="InterPro" id="IPR029044">
    <property type="entry name" value="Nucleotide-diphossugar_trans"/>
</dbReference>
<keyword evidence="4" id="KW-1185">Reference proteome</keyword>
<organism evidence="3 4">
    <name type="scientific">Actinocrispum wychmicini</name>
    <dbReference type="NCBI Taxonomy" id="1213861"/>
    <lineage>
        <taxon>Bacteria</taxon>
        <taxon>Bacillati</taxon>
        <taxon>Actinomycetota</taxon>
        <taxon>Actinomycetes</taxon>
        <taxon>Pseudonocardiales</taxon>
        <taxon>Pseudonocardiaceae</taxon>
        <taxon>Actinocrispum</taxon>
    </lineage>
</organism>
<evidence type="ECO:0000313" key="3">
    <source>
        <dbReference type="EMBL" id="TCO58031.1"/>
    </source>
</evidence>